<dbReference type="EMBL" id="MU003699">
    <property type="protein sequence ID" value="KAF2810635.1"/>
    <property type="molecule type" value="Genomic_DNA"/>
</dbReference>
<evidence type="ECO:0000313" key="1">
    <source>
        <dbReference type="EMBL" id="KAF2810635.1"/>
    </source>
</evidence>
<keyword evidence="2" id="KW-1185">Reference proteome</keyword>
<evidence type="ECO:0000313" key="3">
    <source>
        <dbReference type="RefSeq" id="XP_033577599.1"/>
    </source>
</evidence>
<reference evidence="3" key="2">
    <citation type="submission" date="2020-04" db="EMBL/GenBank/DDBJ databases">
        <authorList>
            <consortium name="NCBI Genome Project"/>
        </authorList>
    </citation>
    <scope>NUCLEOTIDE SEQUENCE</scope>
    <source>
        <strain evidence="3">CBS 304.34</strain>
    </source>
</reference>
<name>A0A6A6YRP2_9PEZI</name>
<organism evidence="1">
    <name type="scientific">Mytilinidion resinicola</name>
    <dbReference type="NCBI Taxonomy" id="574789"/>
    <lineage>
        <taxon>Eukaryota</taxon>
        <taxon>Fungi</taxon>
        <taxon>Dikarya</taxon>
        <taxon>Ascomycota</taxon>
        <taxon>Pezizomycotina</taxon>
        <taxon>Dothideomycetes</taxon>
        <taxon>Pleosporomycetidae</taxon>
        <taxon>Mytilinidiales</taxon>
        <taxon>Mytilinidiaceae</taxon>
        <taxon>Mytilinidion</taxon>
    </lineage>
</organism>
<dbReference type="AlphaFoldDB" id="A0A6A6YRP2"/>
<dbReference type="GeneID" id="54454947"/>
<reference evidence="1 3" key="1">
    <citation type="journal article" date="2020" name="Stud. Mycol.">
        <title>101 Dothideomycetes genomes: a test case for predicting lifestyles and emergence of pathogens.</title>
        <authorList>
            <person name="Haridas S."/>
            <person name="Albert R."/>
            <person name="Binder M."/>
            <person name="Bloem J."/>
            <person name="Labutti K."/>
            <person name="Salamov A."/>
            <person name="Andreopoulos B."/>
            <person name="Baker S."/>
            <person name="Barry K."/>
            <person name="Bills G."/>
            <person name="Bluhm B."/>
            <person name="Cannon C."/>
            <person name="Castanera R."/>
            <person name="Culley D."/>
            <person name="Daum C."/>
            <person name="Ezra D."/>
            <person name="Gonzalez J."/>
            <person name="Henrissat B."/>
            <person name="Kuo A."/>
            <person name="Liang C."/>
            <person name="Lipzen A."/>
            <person name="Lutzoni F."/>
            <person name="Magnuson J."/>
            <person name="Mondo S."/>
            <person name="Nolan M."/>
            <person name="Ohm R."/>
            <person name="Pangilinan J."/>
            <person name="Park H.-J."/>
            <person name="Ramirez L."/>
            <person name="Alfaro M."/>
            <person name="Sun H."/>
            <person name="Tritt A."/>
            <person name="Yoshinaga Y."/>
            <person name="Zwiers L.-H."/>
            <person name="Turgeon B."/>
            <person name="Goodwin S."/>
            <person name="Spatafora J."/>
            <person name="Crous P."/>
            <person name="Grigoriev I."/>
        </authorList>
    </citation>
    <scope>NUCLEOTIDE SEQUENCE</scope>
    <source>
        <strain evidence="1 3">CBS 304.34</strain>
    </source>
</reference>
<dbReference type="RefSeq" id="XP_033577599.1">
    <property type="nucleotide sequence ID" value="XM_033714054.1"/>
</dbReference>
<proteinExistence type="predicted"/>
<evidence type="ECO:0000313" key="2">
    <source>
        <dbReference type="Proteomes" id="UP000504636"/>
    </source>
</evidence>
<protein>
    <submittedName>
        <fullName evidence="1 3">Uncharacterized protein</fullName>
    </submittedName>
</protein>
<gene>
    <name evidence="1 3" type="ORF">BDZ99DRAFT_286116</name>
</gene>
<accession>A0A6A6YRP2</accession>
<reference evidence="3" key="3">
    <citation type="submission" date="2025-04" db="UniProtKB">
        <authorList>
            <consortium name="RefSeq"/>
        </authorList>
    </citation>
    <scope>IDENTIFICATION</scope>
    <source>
        <strain evidence="3">CBS 304.34</strain>
    </source>
</reference>
<dbReference type="Proteomes" id="UP000504636">
    <property type="component" value="Unplaced"/>
</dbReference>
<sequence>MDMIITFWCCLGTVRQVAINHSSWDLIVVSSTTLLPLLPPATPFVVVVGVSTTTSSLVCGFLEQTHTMIPQFGELDPPSVLHMLFFSCRCFAARDTTPNGHSALMIGSLTAPSQRTMWTPSRGYCCPSFPLP</sequence>